<reference evidence="5" key="2">
    <citation type="journal article" date="2022" name="BMC Genomics">
        <title>Comparative genome analysis of mycobacteria focusing on tRNA and non-coding RNA.</title>
        <authorList>
            <person name="Behra P.R.K."/>
            <person name="Pettersson B.M.F."/>
            <person name="Ramesh M."/>
            <person name="Das S."/>
            <person name="Dasgupta S."/>
            <person name="Kirsebom L.A."/>
        </authorList>
    </citation>
    <scope>NUCLEOTIDE SEQUENCE</scope>
    <source>
        <strain evidence="5">DSM 44242</strain>
    </source>
</reference>
<feature type="transmembrane region" description="Helical" evidence="2">
    <location>
        <begin position="12"/>
        <end position="30"/>
    </location>
</feature>
<dbReference type="GO" id="GO:0005576">
    <property type="term" value="C:extracellular region"/>
    <property type="evidence" value="ECO:0007669"/>
    <property type="project" value="TreeGrafter"/>
</dbReference>
<dbReference type="InterPro" id="IPR024516">
    <property type="entry name" value="Mce_C"/>
</dbReference>
<evidence type="ECO:0000256" key="2">
    <source>
        <dbReference type="SAM" id="Phobius"/>
    </source>
</evidence>
<organism evidence="5 6">
    <name type="scientific">Mycolicibacterium porcinum</name>
    <dbReference type="NCBI Taxonomy" id="39693"/>
    <lineage>
        <taxon>Bacteria</taxon>
        <taxon>Bacillati</taxon>
        <taxon>Actinomycetota</taxon>
        <taxon>Actinomycetes</taxon>
        <taxon>Mycobacteriales</taxon>
        <taxon>Mycobacteriaceae</taxon>
        <taxon>Mycolicibacterium</taxon>
    </lineage>
</organism>
<dbReference type="RefSeq" id="WP_081814349.1">
    <property type="nucleotide sequence ID" value="NZ_JACKVC010000010.1"/>
</dbReference>
<keyword evidence="2" id="KW-0812">Transmembrane</keyword>
<reference evidence="5" key="1">
    <citation type="submission" date="2020-07" db="EMBL/GenBank/DDBJ databases">
        <authorList>
            <person name="Pettersson B.M.F."/>
            <person name="Behra P.R.K."/>
            <person name="Ramesh M."/>
            <person name="Das S."/>
            <person name="Dasgupta S."/>
            <person name="Kirsebom L.A."/>
        </authorList>
    </citation>
    <scope>NUCLEOTIDE SEQUENCE</scope>
    <source>
        <strain evidence="5">DSM 44242</strain>
    </source>
</reference>
<evidence type="ECO:0000259" key="3">
    <source>
        <dbReference type="Pfam" id="PF02470"/>
    </source>
</evidence>
<keyword evidence="2" id="KW-0472">Membrane</keyword>
<gene>
    <name evidence="5" type="ORF">H5P34_09045</name>
</gene>
<dbReference type="AlphaFoldDB" id="A0AAW5T100"/>
<evidence type="ECO:0000259" key="4">
    <source>
        <dbReference type="Pfam" id="PF11887"/>
    </source>
</evidence>
<evidence type="ECO:0000313" key="6">
    <source>
        <dbReference type="Proteomes" id="UP001141659"/>
    </source>
</evidence>
<dbReference type="Proteomes" id="UP001141659">
    <property type="component" value="Unassembled WGS sequence"/>
</dbReference>
<feature type="domain" description="Mammalian cell entry C-terminal" evidence="4">
    <location>
        <begin position="120"/>
        <end position="301"/>
    </location>
</feature>
<accession>A0AAW5T100</accession>
<dbReference type="PRINTS" id="PR01782">
    <property type="entry name" value="MCEVIRFACTOR"/>
</dbReference>
<dbReference type="Pfam" id="PF02470">
    <property type="entry name" value="MlaD"/>
    <property type="match status" value="1"/>
</dbReference>
<dbReference type="InterPro" id="IPR052336">
    <property type="entry name" value="MlaD_Phospholipid_Transporter"/>
</dbReference>
<protein>
    <submittedName>
        <fullName evidence="5">MCE family protein</fullName>
    </submittedName>
</protein>
<dbReference type="PANTHER" id="PTHR33371:SF18">
    <property type="entry name" value="MCE-FAMILY PROTEIN MCE3C"/>
    <property type="match status" value="1"/>
</dbReference>
<keyword evidence="2" id="KW-1133">Transmembrane helix</keyword>
<feature type="compositionally biased region" description="Pro residues" evidence="1">
    <location>
        <begin position="386"/>
        <end position="405"/>
    </location>
</feature>
<dbReference type="Pfam" id="PF11887">
    <property type="entry name" value="Mce4_CUP1"/>
    <property type="match status" value="1"/>
</dbReference>
<feature type="region of interest" description="Disordered" evidence="1">
    <location>
        <begin position="336"/>
        <end position="469"/>
    </location>
</feature>
<dbReference type="SUPFAM" id="SSF58104">
    <property type="entry name" value="Methyl-accepting chemotaxis protein (MCP) signaling domain"/>
    <property type="match status" value="1"/>
</dbReference>
<dbReference type="NCBIfam" id="TIGR00996">
    <property type="entry name" value="Mtu_fam_mce"/>
    <property type="match status" value="1"/>
</dbReference>
<feature type="domain" description="Mce/MlaD" evidence="3">
    <location>
        <begin position="40"/>
        <end position="113"/>
    </location>
</feature>
<dbReference type="InterPro" id="IPR005693">
    <property type="entry name" value="Mce"/>
</dbReference>
<feature type="compositionally biased region" description="Pro residues" evidence="1">
    <location>
        <begin position="434"/>
        <end position="447"/>
    </location>
</feature>
<evidence type="ECO:0000313" key="5">
    <source>
        <dbReference type="EMBL" id="MCV7388192.1"/>
    </source>
</evidence>
<dbReference type="InterPro" id="IPR003399">
    <property type="entry name" value="Mce/MlaD"/>
</dbReference>
<proteinExistence type="predicted"/>
<evidence type="ECO:0000256" key="1">
    <source>
        <dbReference type="SAM" id="MobiDB-lite"/>
    </source>
</evidence>
<name>A0AAW5T100_9MYCO</name>
<sequence>MKSFSERSPFVIGAVGVGLTVAVCVGVLNYDRLPFFNGAKEYSAYFTEASGLLAGAPVQVSGLEVGKVSSVELDGSKVLVTFDLQKDIRLGDRTEAAVKTKSLLGSKYLAVVPRGDGQQSGTIPVDRTKPAYQLADALGDLTSTISGLNTDQLSESLAVLSDTFSDTPPQLKVAIQGVSRFAETLDKRDSELRNLLANANKATSVLQERSDQVVSLVTDTNALLAQLQTQSAALDQISGNITAVAQQVKGFIAENRDPLKPALEKLNGVLEIVDKRKERVQKAIKGLNKYALSLGESVGSGPFFKAYVANLIPGQILQPFIDAAFSDLGLDPNVLLPTERSDPQVGQPGTPALPVPFPRTGQGGEPRLNLPDAITGKPGDPRYPYREPPAAPPPGGPPPGPPAQGPPNQQSSQTPVGPVEMPAPGATPPVTQLPGPPEPLPPGPPAVGPGAPGPAGVTPVPLTPPEGNP</sequence>
<comment type="caution">
    <text evidence="5">The sequence shown here is derived from an EMBL/GenBank/DDBJ whole genome shotgun (WGS) entry which is preliminary data.</text>
</comment>
<dbReference type="PANTHER" id="PTHR33371">
    <property type="entry name" value="INTERMEMBRANE PHOSPHOLIPID TRANSPORT SYSTEM BINDING PROTEIN MLAD-RELATED"/>
    <property type="match status" value="1"/>
</dbReference>
<dbReference type="EMBL" id="JACKVC010000010">
    <property type="protein sequence ID" value="MCV7388192.1"/>
    <property type="molecule type" value="Genomic_DNA"/>
</dbReference>